<name>A0A8C4YLI6_9SAUR</name>
<reference evidence="15" key="2">
    <citation type="submission" date="2025-09" db="UniProtKB">
        <authorList>
            <consortium name="Ensembl"/>
        </authorList>
    </citation>
    <scope>IDENTIFICATION</scope>
</reference>
<keyword evidence="11" id="KW-0844">Vision</keyword>
<evidence type="ECO:0000256" key="1">
    <source>
        <dbReference type="ARBA" id="ARBA00004123"/>
    </source>
</evidence>
<organism evidence="15 16">
    <name type="scientific">Gopherus evgoodei</name>
    <name type="common">Goodes thornscrub tortoise</name>
    <dbReference type="NCBI Taxonomy" id="1825980"/>
    <lineage>
        <taxon>Eukaryota</taxon>
        <taxon>Metazoa</taxon>
        <taxon>Chordata</taxon>
        <taxon>Craniata</taxon>
        <taxon>Vertebrata</taxon>
        <taxon>Euteleostomi</taxon>
        <taxon>Archelosauria</taxon>
        <taxon>Testudinata</taxon>
        <taxon>Testudines</taxon>
        <taxon>Cryptodira</taxon>
        <taxon>Durocryptodira</taxon>
        <taxon>Testudinoidea</taxon>
        <taxon>Testudinidae</taxon>
        <taxon>Gopherus</taxon>
    </lineage>
</organism>
<keyword evidence="5" id="KW-0963">Cytoplasm</keyword>
<dbReference type="PANTHER" id="PTHR46052:SF3">
    <property type="entry name" value="PHOSDUCIN"/>
    <property type="match status" value="1"/>
</dbReference>
<keyword evidence="8" id="KW-0969">Cilium</keyword>
<evidence type="ECO:0000256" key="4">
    <source>
        <dbReference type="ARBA" id="ARBA00004514"/>
    </source>
</evidence>
<dbReference type="InterPro" id="IPR024253">
    <property type="entry name" value="Phosducin_thioredoxin-like_dom"/>
</dbReference>
<feature type="domain" description="Phosducin" evidence="14">
    <location>
        <begin position="18"/>
        <end position="77"/>
    </location>
</feature>
<comment type="subcellular location">
    <subcellularLocation>
        <location evidence="3">Cell projection</location>
        <location evidence="3">Cilium</location>
        <location evidence="3">Photoreceptor outer segment</location>
    </subcellularLocation>
    <subcellularLocation>
        <location evidence="4">Cytoplasm</location>
        <location evidence="4">Cytosol</location>
    </subcellularLocation>
    <subcellularLocation>
        <location evidence="1">Nucleus</location>
    </subcellularLocation>
    <subcellularLocation>
        <location evidence="2">Photoreceptor inner segment</location>
    </subcellularLocation>
</comment>
<reference evidence="15" key="1">
    <citation type="submission" date="2025-08" db="UniProtKB">
        <authorList>
            <consortium name="Ensembl"/>
        </authorList>
    </citation>
    <scope>IDENTIFICATION</scope>
</reference>
<dbReference type="InterPro" id="IPR051499">
    <property type="entry name" value="Phosducin-like_reg"/>
</dbReference>
<evidence type="ECO:0000256" key="8">
    <source>
        <dbReference type="ARBA" id="ARBA00023069"/>
    </source>
</evidence>
<accession>A0A8C4YLI6</accession>
<evidence type="ECO:0000256" key="11">
    <source>
        <dbReference type="ARBA" id="ARBA00023305"/>
    </source>
</evidence>
<dbReference type="Ensembl" id="ENSGEVT00005029063.1">
    <property type="protein sequence ID" value="ENSGEVP00005027637.1"/>
    <property type="gene ID" value="ENSGEVG00005019516.1"/>
</dbReference>
<dbReference type="PRINTS" id="PR00677">
    <property type="entry name" value="PHOSDUCIN"/>
</dbReference>
<evidence type="ECO:0000256" key="10">
    <source>
        <dbReference type="ARBA" id="ARBA00023273"/>
    </source>
</evidence>
<dbReference type="Gene3D" id="1.10.168.10">
    <property type="entry name" value="Phosducin, domain 2"/>
    <property type="match status" value="1"/>
</dbReference>
<keyword evidence="10" id="KW-0966">Cell projection</keyword>
<evidence type="ECO:0000259" key="14">
    <source>
        <dbReference type="Pfam" id="PF02114"/>
    </source>
</evidence>
<dbReference type="PANTHER" id="PTHR46052">
    <property type="entry name" value="PHOSDUCIN-LIKE PROTEIN"/>
    <property type="match status" value="1"/>
</dbReference>
<evidence type="ECO:0000256" key="12">
    <source>
        <dbReference type="ARBA" id="ARBA00040013"/>
    </source>
</evidence>
<dbReference type="AlphaFoldDB" id="A0A8C4YLI6"/>
<dbReference type="GO" id="GO:0005634">
    <property type="term" value="C:nucleus"/>
    <property type="evidence" value="ECO:0007669"/>
    <property type="project" value="UniProtKB-SubCell"/>
</dbReference>
<dbReference type="GO" id="GO:0007601">
    <property type="term" value="P:visual perception"/>
    <property type="evidence" value="ECO:0007669"/>
    <property type="project" value="UniProtKB-KW"/>
</dbReference>
<dbReference type="Proteomes" id="UP000694390">
    <property type="component" value="Unassembled WGS sequence"/>
</dbReference>
<evidence type="ECO:0000256" key="13">
    <source>
        <dbReference type="SAM" id="MobiDB-lite"/>
    </source>
</evidence>
<feature type="region of interest" description="Disordered" evidence="13">
    <location>
        <begin position="35"/>
        <end position="63"/>
    </location>
</feature>
<dbReference type="GO" id="GO:0008277">
    <property type="term" value="P:regulation of G protein-coupled receptor signaling pathway"/>
    <property type="evidence" value="ECO:0007669"/>
    <property type="project" value="InterPro"/>
</dbReference>
<evidence type="ECO:0000313" key="16">
    <source>
        <dbReference type="Proteomes" id="UP000694390"/>
    </source>
</evidence>
<evidence type="ECO:0000256" key="7">
    <source>
        <dbReference type="ARBA" id="ARBA00022606"/>
    </source>
</evidence>
<evidence type="ECO:0000256" key="6">
    <source>
        <dbReference type="ARBA" id="ARBA00022553"/>
    </source>
</evidence>
<dbReference type="GO" id="GO:0001750">
    <property type="term" value="C:photoreceptor outer segment"/>
    <property type="evidence" value="ECO:0007669"/>
    <property type="project" value="UniProtKB-SubCell"/>
</dbReference>
<keyword evidence="6" id="KW-0597">Phosphoprotein</keyword>
<evidence type="ECO:0000256" key="9">
    <source>
        <dbReference type="ARBA" id="ARBA00023242"/>
    </source>
</evidence>
<evidence type="ECO:0000256" key="3">
    <source>
        <dbReference type="ARBA" id="ARBA00004504"/>
    </source>
</evidence>
<dbReference type="OrthoDB" id="70588at2759"/>
<feature type="compositionally biased region" description="Basic and acidic residues" evidence="13">
    <location>
        <begin position="35"/>
        <end position="46"/>
    </location>
</feature>
<evidence type="ECO:0000256" key="5">
    <source>
        <dbReference type="ARBA" id="ARBA00022490"/>
    </source>
</evidence>
<keyword evidence="9" id="KW-0539">Nucleus</keyword>
<evidence type="ECO:0000313" key="15">
    <source>
        <dbReference type="Ensembl" id="ENSGEVP00005027637.1"/>
    </source>
</evidence>
<keyword evidence="7" id="KW-0716">Sensory transduction</keyword>
<evidence type="ECO:0000256" key="2">
    <source>
        <dbReference type="ARBA" id="ARBA00004437"/>
    </source>
</evidence>
<protein>
    <recommendedName>
        <fullName evidence="12">Phosducin</fullName>
    </recommendedName>
</protein>
<dbReference type="GO" id="GO:0005829">
    <property type="term" value="C:cytosol"/>
    <property type="evidence" value="ECO:0007669"/>
    <property type="project" value="UniProtKB-SubCell"/>
</dbReference>
<sequence length="107" mass="12518">NAKRPHQRSLVVLKGEWPKGVINDWRKFKLESEDRDSLPLSKKEILRQMSSPHRSLSKDDKDTRERFSHLLQSCQMKTRDEILTLLKPLAKLQLTLVEPGFHPMCPC</sequence>
<dbReference type="Pfam" id="PF02114">
    <property type="entry name" value="Phosducin"/>
    <property type="match status" value="1"/>
</dbReference>
<dbReference type="InterPro" id="IPR001200">
    <property type="entry name" value="Phosducin"/>
</dbReference>
<proteinExistence type="predicted"/>
<dbReference type="GO" id="GO:0001917">
    <property type="term" value="C:photoreceptor inner segment"/>
    <property type="evidence" value="ECO:0007669"/>
    <property type="project" value="UniProtKB-SubCell"/>
</dbReference>
<dbReference type="InterPro" id="IPR023196">
    <property type="entry name" value="Phosducin_N_dom_sf"/>
</dbReference>
<keyword evidence="16" id="KW-1185">Reference proteome</keyword>